<dbReference type="InParanoid" id="A0A067MIE0"/>
<feature type="region of interest" description="Disordered" evidence="1">
    <location>
        <begin position="117"/>
        <end position="139"/>
    </location>
</feature>
<dbReference type="AlphaFoldDB" id="A0A067MIE0"/>
<protein>
    <recommendedName>
        <fullName evidence="4">Conidiation protein 6</fullName>
    </recommendedName>
</protein>
<dbReference type="Proteomes" id="UP000027195">
    <property type="component" value="Unassembled WGS sequence"/>
</dbReference>
<reference evidence="3" key="1">
    <citation type="journal article" date="2014" name="Proc. Natl. Acad. Sci. U.S.A.">
        <title>Extensive sampling of basidiomycete genomes demonstrates inadequacy of the white-rot/brown-rot paradigm for wood decay fungi.</title>
        <authorList>
            <person name="Riley R."/>
            <person name="Salamov A.A."/>
            <person name="Brown D.W."/>
            <person name="Nagy L.G."/>
            <person name="Floudas D."/>
            <person name="Held B.W."/>
            <person name="Levasseur A."/>
            <person name="Lombard V."/>
            <person name="Morin E."/>
            <person name="Otillar R."/>
            <person name="Lindquist E.A."/>
            <person name="Sun H."/>
            <person name="LaButti K.M."/>
            <person name="Schmutz J."/>
            <person name="Jabbour D."/>
            <person name="Luo H."/>
            <person name="Baker S.E."/>
            <person name="Pisabarro A.G."/>
            <person name="Walton J.D."/>
            <person name="Blanchette R.A."/>
            <person name="Henrissat B."/>
            <person name="Martin F."/>
            <person name="Cullen D."/>
            <person name="Hibbett D.S."/>
            <person name="Grigoriev I.V."/>
        </authorList>
    </citation>
    <scope>NUCLEOTIDE SEQUENCE [LARGE SCALE GENOMIC DNA]</scope>
    <source>
        <strain evidence="3">FD-172 SS1</strain>
    </source>
</reference>
<dbReference type="HOGENOM" id="CLU_107705_0_0_1"/>
<sequence>MSSPNENRVLGGYKAALHNPRVSEAAKEHAAEVLDQHGEHVSGHDLRSSTSPQNEHDKHVLAGYKSTLSNPNTSVEAKAHAREVLHEEGVLRDDNLGDDSAHSNRVLGGYKATLKNPNVSEEAKAHARSVLESHGQRVD</sequence>
<dbReference type="PANTHER" id="PTHR36576:SF1">
    <property type="entry name" value="UPF0654 PROTEIN C11D3.01C-RELATED"/>
    <property type="match status" value="1"/>
</dbReference>
<dbReference type="EMBL" id="KL198033">
    <property type="protein sequence ID" value="KDQ15299.1"/>
    <property type="molecule type" value="Genomic_DNA"/>
</dbReference>
<evidence type="ECO:0000313" key="2">
    <source>
        <dbReference type="EMBL" id="KDQ15299.1"/>
    </source>
</evidence>
<dbReference type="FunCoup" id="A0A067MIE0">
    <property type="interactions" value="306"/>
</dbReference>
<dbReference type="PANTHER" id="PTHR36576">
    <property type="entry name" value="UPF0654 PROTEIN C11D3.01C-RELATED"/>
    <property type="match status" value="1"/>
</dbReference>
<evidence type="ECO:0008006" key="4">
    <source>
        <dbReference type="Google" id="ProtNLM"/>
    </source>
</evidence>
<organism evidence="2 3">
    <name type="scientific">Botryobasidium botryosum (strain FD-172 SS1)</name>
    <dbReference type="NCBI Taxonomy" id="930990"/>
    <lineage>
        <taxon>Eukaryota</taxon>
        <taxon>Fungi</taxon>
        <taxon>Dikarya</taxon>
        <taxon>Basidiomycota</taxon>
        <taxon>Agaricomycotina</taxon>
        <taxon>Agaricomycetes</taxon>
        <taxon>Cantharellales</taxon>
        <taxon>Botryobasidiaceae</taxon>
        <taxon>Botryobasidium</taxon>
    </lineage>
</organism>
<proteinExistence type="predicted"/>
<dbReference type="GO" id="GO:0005737">
    <property type="term" value="C:cytoplasm"/>
    <property type="evidence" value="ECO:0007669"/>
    <property type="project" value="TreeGrafter"/>
</dbReference>
<evidence type="ECO:0000313" key="3">
    <source>
        <dbReference type="Proteomes" id="UP000027195"/>
    </source>
</evidence>
<accession>A0A067MIE0</accession>
<dbReference type="InterPro" id="IPR018824">
    <property type="entry name" value="Conidiation-specific_6"/>
</dbReference>
<feature type="compositionally biased region" description="Basic and acidic residues" evidence="1">
    <location>
        <begin position="121"/>
        <end position="139"/>
    </location>
</feature>
<evidence type="ECO:0000256" key="1">
    <source>
        <dbReference type="SAM" id="MobiDB-lite"/>
    </source>
</evidence>
<gene>
    <name evidence="2" type="ORF">BOTBODRAFT_174143</name>
</gene>
<feature type="compositionally biased region" description="Basic and acidic residues" evidence="1">
    <location>
        <begin position="34"/>
        <end position="47"/>
    </location>
</feature>
<dbReference type="InterPro" id="IPR052670">
    <property type="entry name" value="UPF0654_domain"/>
</dbReference>
<dbReference type="OrthoDB" id="5419162at2759"/>
<dbReference type="Pfam" id="PF10346">
    <property type="entry name" value="Con-6"/>
    <property type="match status" value="3"/>
</dbReference>
<keyword evidence="3" id="KW-1185">Reference proteome</keyword>
<name>A0A067MIE0_BOTB1</name>
<feature type="region of interest" description="Disordered" evidence="1">
    <location>
        <begin position="34"/>
        <end position="60"/>
    </location>
</feature>